<keyword evidence="5 9" id="KW-0175">Coiled coil</keyword>
<dbReference type="AlphaFoldDB" id="A0AAD8NAT6"/>
<feature type="coiled-coil region" evidence="9">
    <location>
        <begin position="206"/>
        <end position="351"/>
    </location>
</feature>
<evidence type="ECO:0000259" key="11">
    <source>
        <dbReference type="Pfam" id="PF03801"/>
    </source>
</evidence>
<dbReference type="GO" id="GO:0031262">
    <property type="term" value="C:Ndc80 complex"/>
    <property type="evidence" value="ECO:0007669"/>
    <property type="project" value="UniProtKB-UniRule"/>
</dbReference>
<dbReference type="Gene3D" id="1.10.418.30">
    <property type="entry name" value="Ncd80 complex, Ncd80 subunit"/>
    <property type="match status" value="1"/>
</dbReference>
<name>A0AAD8NAT6_9APIA</name>
<dbReference type="EMBL" id="JAUIZM010000001">
    <property type="protein sequence ID" value="KAK1402302.1"/>
    <property type="molecule type" value="Genomic_DNA"/>
</dbReference>
<comment type="subcellular location">
    <subcellularLocation>
        <location evidence="8">Chromosome</location>
        <location evidence="8">Centromere</location>
        <location evidence="8">Kinetochore</location>
    </subcellularLocation>
    <subcellularLocation>
        <location evidence="8">Nucleus</location>
    </subcellularLocation>
</comment>
<comment type="function">
    <text evidence="8">Acts as a component of the essential kinetochore-associated NDC80 complex, which is required for chromosome segregation and spindle checkpoint activity.</text>
</comment>
<keyword evidence="13" id="KW-1185">Reference proteome</keyword>
<evidence type="ECO:0000313" key="12">
    <source>
        <dbReference type="EMBL" id="KAK1402302.1"/>
    </source>
</evidence>
<protein>
    <recommendedName>
        <fullName evidence="8">Kinetochore protein NDC80</fullName>
    </recommendedName>
</protein>
<dbReference type="GO" id="GO:0005634">
    <property type="term" value="C:nucleus"/>
    <property type="evidence" value="ECO:0007669"/>
    <property type="project" value="UniProtKB-SubCell"/>
</dbReference>
<evidence type="ECO:0000256" key="10">
    <source>
        <dbReference type="SAM" id="MobiDB-lite"/>
    </source>
</evidence>
<comment type="subunit">
    <text evidence="8">Component of the NDC80 complex.</text>
</comment>
<gene>
    <name evidence="12" type="ORF">POM88_001907</name>
</gene>
<comment type="similarity">
    <text evidence="1 8">Belongs to the NDC80/HEC1 family.</text>
</comment>
<keyword evidence="3 8" id="KW-0132">Cell division</keyword>
<feature type="compositionally biased region" description="Polar residues" evidence="10">
    <location>
        <begin position="24"/>
        <end position="54"/>
    </location>
</feature>
<reference evidence="12" key="1">
    <citation type="submission" date="2023-02" db="EMBL/GenBank/DDBJ databases">
        <title>Genome of toxic invasive species Heracleum sosnowskyi carries increased number of genes despite the absence of recent whole-genome duplications.</title>
        <authorList>
            <person name="Schelkunov M."/>
            <person name="Shtratnikova V."/>
            <person name="Makarenko M."/>
            <person name="Klepikova A."/>
            <person name="Omelchenko D."/>
            <person name="Novikova G."/>
            <person name="Obukhova E."/>
            <person name="Bogdanov V."/>
            <person name="Penin A."/>
            <person name="Logacheva M."/>
        </authorList>
    </citation>
    <scope>NUCLEOTIDE SEQUENCE</scope>
    <source>
        <strain evidence="12">Hsosn_3</strain>
        <tissue evidence="12">Leaf</tissue>
    </source>
</reference>
<proteinExistence type="inferred from homology"/>
<keyword evidence="6 8" id="KW-0131">Cell cycle</keyword>
<accession>A0AAD8NAT6</accession>
<dbReference type="InterPro" id="IPR055307">
    <property type="entry name" value="NDC80_plants"/>
</dbReference>
<feature type="region of interest" description="Disordered" evidence="10">
    <location>
        <begin position="1"/>
        <end position="54"/>
    </location>
</feature>
<comment type="caution">
    <text evidence="12">The sequence shown here is derived from an EMBL/GenBank/DDBJ whole genome shotgun (WGS) entry which is preliminary data.</text>
</comment>
<dbReference type="PANTHER" id="PTHR46681">
    <property type="entry name" value="KINETOCHORE PROTEIN NDC80 HOMOLOG"/>
    <property type="match status" value="1"/>
</dbReference>
<dbReference type="InterPro" id="IPR038273">
    <property type="entry name" value="Ndc80_sf"/>
</dbReference>
<dbReference type="Proteomes" id="UP001237642">
    <property type="component" value="Unassembled WGS sequence"/>
</dbReference>
<evidence type="ECO:0000256" key="4">
    <source>
        <dbReference type="ARBA" id="ARBA00022776"/>
    </source>
</evidence>
<evidence type="ECO:0000256" key="5">
    <source>
        <dbReference type="ARBA" id="ARBA00023054"/>
    </source>
</evidence>
<dbReference type="GO" id="GO:0051315">
    <property type="term" value="P:attachment of mitotic spindle microtubules to kinetochore"/>
    <property type="evidence" value="ECO:0007669"/>
    <property type="project" value="UniProtKB-UniRule"/>
</dbReference>
<keyword evidence="8" id="KW-0539">Nucleus</keyword>
<feature type="domain" description="Kinetochore protein Ndc80 CH" evidence="11">
    <location>
        <begin position="34"/>
        <end position="163"/>
    </location>
</feature>
<keyword evidence="7 8" id="KW-0137">Centromere</keyword>
<dbReference type="Pfam" id="PF03801">
    <property type="entry name" value="Ndc80_HEC"/>
    <property type="match status" value="1"/>
</dbReference>
<evidence type="ECO:0000256" key="1">
    <source>
        <dbReference type="ARBA" id="ARBA00007050"/>
    </source>
</evidence>
<keyword evidence="2 8" id="KW-0158">Chromosome</keyword>
<dbReference type="InterPro" id="IPR055260">
    <property type="entry name" value="Ndc80_CH"/>
</dbReference>
<reference evidence="12" key="2">
    <citation type="submission" date="2023-05" db="EMBL/GenBank/DDBJ databases">
        <authorList>
            <person name="Schelkunov M.I."/>
        </authorList>
    </citation>
    <scope>NUCLEOTIDE SEQUENCE</scope>
    <source>
        <strain evidence="12">Hsosn_3</strain>
        <tissue evidence="12">Leaf</tissue>
    </source>
</reference>
<evidence type="ECO:0000256" key="2">
    <source>
        <dbReference type="ARBA" id="ARBA00022454"/>
    </source>
</evidence>
<feature type="coiled-coil region" evidence="9">
    <location>
        <begin position="438"/>
        <end position="504"/>
    </location>
</feature>
<evidence type="ECO:0000256" key="7">
    <source>
        <dbReference type="ARBA" id="ARBA00023328"/>
    </source>
</evidence>
<sequence>MRPAGIRRPKDSFAGKPPPPTPTSQDPFQYNYSNRDSDASLCSSRPSIASTTRNPSIPISDKSFQLSAIRTINLYLSSHSANFTLKPPLPSAKDIIETLKLILKNLDFPASGNNKFEDDLFSVLKCLGCPIKLNRSALKAPGTPHSWPSLLGVMHWLVQIGNYDEVTRVVGLEYEENGIFDFSLRSYYYYISGDDERMESEDQVFMEKVTNERNVVEENANALVENVRELEGKLEGLKNGPSEKEVLEEQRKLLEEDVKKFYTMIEQLDGHIVNVQKSLEDKEKELEAKEVERKRICEENEVLKRRVEEQGFNARDAERMKREVQAVDRNIADAEAARNTWEEKSWELEREIGKKFKDLESLTIEYNQAIRKLKLGNGFQYELNAEGSTPAEVLGIDYKLKLKPVLASLAEETKKSSMVNLEEQISLQKLSVEAANKIEGKRNRIAALQFHIDEVENQLNLLKDGTQEHISRCMLEARKLVEDIEAEEQNMDVVEKEATELLRTSQMKFQEVTAQSEEEVQMCARELLASIDSVSKFKESMTSTISDMKDDYLKTVNAISEIEKSSFLYLWYYENVEIVVMLLYKLCDNLGHS</sequence>
<evidence type="ECO:0000313" key="13">
    <source>
        <dbReference type="Proteomes" id="UP001237642"/>
    </source>
</evidence>
<dbReference type="GO" id="GO:0051301">
    <property type="term" value="P:cell division"/>
    <property type="evidence" value="ECO:0007669"/>
    <property type="project" value="UniProtKB-UniRule"/>
</dbReference>
<evidence type="ECO:0000256" key="8">
    <source>
        <dbReference type="RuleBase" id="RU368072"/>
    </source>
</evidence>
<evidence type="ECO:0000256" key="9">
    <source>
        <dbReference type="SAM" id="Coils"/>
    </source>
</evidence>
<keyword evidence="4 8" id="KW-0498">Mitosis</keyword>
<organism evidence="12 13">
    <name type="scientific">Heracleum sosnowskyi</name>
    <dbReference type="NCBI Taxonomy" id="360622"/>
    <lineage>
        <taxon>Eukaryota</taxon>
        <taxon>Viridiplantae</taxon>
        <taxon>Streptophyta</taxon>
        <taxon>Embryophyta</taxon>
        <taxon>Tracheophyta</taxon>
        <taxon>Spermatophyta</taxon>
        <taxon>Magnoliopsida</taxon>
        <taxon>eudicotyledons</taxon>
        <taxon>Gunneridae</taxon>
        <taxon>Pentapetalae</taxon>
        <taxon>asterids</taxon>
        <taxon>campanulids</taxon>
        <taxon>Apiales</taxon>
        <taxon>Apiaceae</taxon>
        <taxon>Apioideae</taxon>
        <taxon>apioid superclade</taxon>
        <taxon>Tordylieae</taxon>
        <taxon>Tordyliinae</taxon>
        <taxon>Heracleum</taxon>
    </lineage>
</organism>
<keyword evidence="8" id="KW-0995">Kinetochore</keyword>
<dbReference type="PANTHER" id="PTHR46681:SF1">
    <property type="entry name" value="KINETOCHORE PROTEIN NDC80 HOMOLOG"/>
    <property type="match status" value="1"/>
</dbReference>
<evidence type="ECO:0000256" key="3">
    <source>
        <dbReference type="ARBA" id="ARBA00022618"/>
    </source>
</evidence>
<evidence type="ECO:0000256" key="6">
    <source>
        <dbReference type="ARBA" id="ARBA00023306"/>
    </source>
</evidence>